<dbReference type="InterPro" id="IPR045584">
    <property type="entry name" value="Pilin-like"/>
</dbReference>
<evidence type="ECO:0000256" key="1">
    <source>
        <dbReference type="ARBA" id="ARBA00004167"/>
    </source>
</evidence>
<dbReference type="AlphaFoldDB" id="A0A937X5B4"/>
<keyword evidence="2" id="KW-0488">Methylation</keyword>
<keyword evidence="5 6" id="KW-0472">Membrane</keyword>
<evidence type="ECO:0000256" key="3">
    <source>
        <dbReference type="ARBA" id="ARBA00022692"/>
    </source>
</evidence>
<dbReference type="EMBL" id="VGJX01000427">
    <property type="protein sequence ID" value="MBM3275062.1"/>
    <property type="molecule type" value="Genomic_DNA"/>
</dbReference>
<dbReference type="PRINTS" id="PR00813">
    <property type="entry name" value="BCTERIALGSPG"/>
</dbReference>
<evidence type="ECO:0000256" key="6">
    <source>
        <dbReference type="SAM" id="Phobius"/>
    </source>
</evidence>
<keyword evidence="3 6" id="KW-0812">Transmembrane</keyword>
<feature type="transmembrane region" description="Helical" evidence="6">
    <location>
        <begin position="12"/>
        <end position="35"/>
    </location>
</feature>
<proteinExistence type="predicted"/>
<dbReference type="NCBIfam" id="TIGR02532">
    <property type="entry name" value="IV_pilin_GFxxxE"/>
    <property type="match status" value="1"/>
</dbReference>
<dbReference type="GO" id="GO:0015628">
    <property type="term" value="P:protein secretion by the type II secretion system"/>
    <property type="evidence" value="ECO:0007669"/>
    <property type="project" value="InterPro"/>
</dbReference>
<dbReference type="GO" id="GO:0016020">
    <property type="term" value="C:membrane"/>
    <property type="evidence" value="ECO:0007669"/>
    <property type="project" value="UniProtKB-SubCell"/>
</dbReference>
<dbReference type="InterPro" id="IPR000983">
    <property type="entry name" value="Bac_GSPG_pilin"/>
</dbReference>
<evidence type="ECO:0000313" key="8">
    <source>
        <dbReference type="Proteomes" id="UP000703893"/>
    </source>
</evidence>
<dbReference type="Gene3D" id="3.30.700.10">
    <property type="entry name" value="Glycoprotein, Type 4 Pilin"/>
    <property type="match status" value="1"/>
</dbReference>
<comment type="caution">
    <text evidence="7">The sequence shown here is derived from an EMBL/GenBank/DDBJ whole genome shotgun (WGS) entry which is preliminary data.</text>
</comment>
<protein>
    <submittedName>
        <fullName evidence="7">Prepilin-type N-terminal cleavage/methylation domain-containing protein</fullName>
    </submittedName>
</protein>
<dbReference type="Proteomes" id="UP000703893">
    <property type="component" value="Unassembled WGS sequence"/>
</dbReference>
<dbReference type="SUPFAM" id="SSF54523">
    <property type="entry name" value="Pili subunits"/>
    <property type="match status" value="1"/>
</dbReference>
<evidence type="ECO:0000256" key="4">
    <source>
        <dbReference type="ARBA" id="ARBA00022989"/>
    </source>
</evidence>
<sequence>MQSKAPKQKGFTLIELLVVVVIIGILASVAVPNFMGAQDKAKNSGVQANTHNVQMALEQSAVDNAGVYPKDQTELNDKVVKDAGYMAGATYPRTPWGMQQGGGIYMGDVQAPFTEAASAGTTIGDGKNQAPGATTDYGAVSYRGGDKIKASANERYNMAGSGKKNDKAVIAIFLKNY</sequence>
<evidence type="ECO:0000313" key="7">
    <source>
        <dbReference type="EMBL" id="MBM3275062.1"/>
    </source>
</evidence>
<dbReference type="GO" id="GO:0015627">
    <property type="term" value="C:type II protein secretion system complex"/>
    <property type="evidence" value="ECO:0007669"/>
    <property type="project" value="InterPro"/>
</dbReference>
<accession>A0A937X5B4</accession>
<dbReference type="PANTHER" id="PTHR30093:SF44">
    <property type="entry name" value="TYPE II SECRETION SYSTEM CORE PROTEIN G"/>
    <property type="match status" value="1"/>
</dbReference>
<dbReference type="PROSITE" id="PS00409">
    <property type="entry name" value="PROKAR_NTER_METHYL"/>
    <property type="match status" value="1"/>
</dbReference>
<dbReference type="PANTHER" id="PTHR30093">
    <property type="entry name" value="GENERAL SECRETION PATHWAY PROTEIN G"/>
    <property type="match status" value="1"/>
</dbReference>
<dbReference type="Pfam" id="PF07963">
    <property type="entry name" value="N_methyl"/>
    <property type="match status" value="1"/>
</dbReference>
<evidence type="ECO:0000256" key="5">
    <source>
        <dbReference type="ARBA" id="ARBA00023136"/>
    </source>
</evidence>
<organism evidence="7 8">
    <name type="scientific">Candidatus Tanganyikabacteria bacterium</name>
    <dbReference type="NCBI Taxonomy" id="2961651"/>
    <lineage>
        <taxon>Bacteria</taxon>
        <taxon>Bacillati</taxon>
        <taxon>Candidatus Sericytochromatia</taxon>
        <taxon>Candidatus Tanganyikabacteria</taxon>
    </lineage>
</organism>
<keyword evidence="4 6" id="KW-1133">Transmembrane helix</keyword>
<name>A0A937X5B4_9BACT</name>
<dbReference type="InterPro" id="IPR012902">
    <property type="entry name" value="N_methyl_site"/>
</dbReference>
<reference evidence="7 8" key="1">
    <citation type="submission" date="2019-03" db="EMBL/GenBank/DDBJ databases">
        <title>Lake Tanganyika Metagenome-Assembled Genomes (MAGs).</title>
        <authorList>
            <person name="Tran P."/>
        </authorList>
    </citation>
    <scope>NUCLEOTIDE SEQUENCE [LARGE SCALE GENOMIC DNA]</scope>
    <source>
        <strain evidence="7">K_DeepCast_65m_m2_236</strain>
    </source>
</reference>
<evidence type="ECO:0000256" key="2">
    <source>
        <dbReference type="ARBA" id="ARBA00022481"/>
    </source>
</evidence>
<gene>
    <name evidence="7" type="ORF">FJZ00_07905</name>
</gene>
<comment type="subcellular location">
    <subcellularLocation>
        <location evidence="1">Membrane</location>
        <topology evidence="1">Single-pass membrane protein</topology>
    </subcellularLocation>
</comment>